<name>A0A8W8JGX6_MAGGI</name>
<feature type="region of interest" description="Disordered" evidence="1">
    <location>
        <begin position="86"/>
        <end position="110"/>
    </location>
</feature>
<dbReference type="EnsemblMetazoa" id="G19277.1">
    <property type="protein sequence ID" value="G19277.1:cds"/>
    <property type="gene ID" value="G19277"/>
</dbReference>
<evidence type="ECO:0000313" key="2">
    <source>
        <dbReference type="EnsemblMetazoa" id="G19277.1:cds"/>
    </source>
</evidence>
<evidence type="ECO:0000313" key="3">
    <source>
        <dbReference type="Proteomes" id="UP000005408"/>
    </source>
</evidence>
<protein>
    <submittedName>
        <fullName evidence="2">Uncharacterized protein</fullName>
    </submittedName>
</protein>
<reference evidence="2" key="1">
    <citation type="submission" date="2022-08" db="UniProtKB">
        <authorList>
            <consortium name="EnsemblMetazoa"/>
        </authorList>
    </citation>
    <scope>IDENTIFICATION</scope>
    <source>
        <strain evidence="2">05x7-T-G4-1.051#20</strain>
    </source>
</reference>
<sequence length="121" mass="13591">MPLTDEFKDEELKTMAEGFTEMGVKPTRHLKKKFKSGYLISPQEQSPNLMGQLPVHPHRTNLQIHTKLQDFLTFVEIKKEMPPLICGKDITEEGGIDPKTGDTRSGGLEEDISRIGLLSKA</sequence>
<organism evidence="2 3">
    <name type="scientific">Magallana gigas</name>
    <name type="common">Pacific oyster</name>
    <name type="synonym">Crassostrea gigas</name>
    <dbReference type="NCBI Taxonomy" id="29159"/>
    <lineage>
        <taxon>Eukaryota</taxon>
        <taxon>Metazoa</taxon>
        <taxon>Spiralia</taxon>
        <taxon>Lophotrochozoa</taxon>
        <taxon>Mollusca</taxon>
        <taxon>Bivalvia</taxon>
        <taxon>Autobranchia</taxon>
        <taxon>Pteriomorphia</taxon>
        <taxon>Ostreida</taxon>
        <taxon>Ostreoidea</taxon>
        <taxon>Ostreidae</taxon>
        <taxon>Magallana</taxon>
    </lineage>
</organism>
<dbReference type="Proteomes" id="UP000005408">
    <property type="component" value="Unassembled WGS sequence"/>
</dbReference>
<dbReference type="AlphaFoldDB" id="A0A8W8JGX6"/>
<accession>A0A8W8JGX6</accession>
<proteinExistence type="predicted"/>
<evidence type="ECO:0000256" key="1">
    <source>
        <dbReference type="SAM" id="MobiDB-lite"/>
    </source>
</evidence>
<keyword evidence="3" id="KW-1185">Reference proteome</keyword>